<dbReference type="Pfam" id="PF09218">
    <property type="entry name" value="EhaM"/>
    <property type="match status" value="1"/>
</dbReference>
<dbReference type="InterPro" id="IPR036606">
    <property type="entry name" value="EhaM-like_sf"/>
</dbReference>
<evidence type="ECO:0000313" key="2">
    <source>
        <dbReference type="Proteomes" id="UP000730161"/>
    </source>
</evidence>
<dbReference type="InterPro" id="IPR012056">
    <property type="entry name" value="NiFe_EhaM"/>
</dbReference>
<proteinExistence type="predicted"/>
<dbReference type="AlphaFoldDB" id="A0A8J7W8H1"/>
<gene>
    <name evidence="1" type="ORF">RJ53_01960</name>
</gene>
<protein>
    <recommendedName>
        <fullName evidence="3">DUF1959 domain-containing protein</fullName>
    </recommendedName>
</protein>
<name>A0A8J7W8H1_9EURY</name>
<comment type="caution">
    <text evidence="1">The sequence shown here is derived from an EMBL/GenBank/DDBJ whole genome shotgun (WGS) entry which is preliminary data.</text>
</comment>
<accession>A0A8J7W8H1</accession>
<dbReference type="Gene3D" id="1.10.3070.10">
    <property type="entry name" value="EhaM-like"/>
    <property type="match status" value="1"/>
</dbReference>
<evidence type="ECO:0008006" key="3">
    <source>
        <dbReference type="Google" id="ProtNLM"/>
    </source>
</evidence>
<evidence type="ECO:0000313" key="1">
    <source>
        <dbReference type="EMBL" id="MBR1368327.1"/>
    </source>
</evidence>
<reference evidence="1" key="1">
    <citation type="submission" date="2014-12" db="EMBL/GenBank/DDBJ databases">
        <authorList>
            <person name="Huang H.-H."/>
            <person name="Chen S.-C."/>
            <person name="Lai M.-C."/>
        </authorList>
    </citation>
    <scope>NUCLEOTIDE SEQUENCE</scope>
    <source>
        <strain evidence="1">K1F9705b</strain>
    </source>
</reference>
<sequence length="125" mass="14093">MEYLYEKDLRRMKLLILESRRHHAVTIEIAAILGIKPQAARKILIEECDMLLLENLPARCDAARKKGNEIEQKLGIHMLTQATHLISPDAGQKAVADVIEKIESGLEKEIALEEGRTGILELIRS</sequence>
<keyword evidence="2" id="KW-1185">Reference proteome</keyword>
<dbReference type="RefSeq" id="WP_211529939.1">
    <property type="nucleotide sequence ID" value="NZ_JWHL01000002.1"/>
</dbReference>
<dbReference type="OrthoDB" id="111092at2157"/>
<organism evidence="1 2">
    <name type="scientific">Methanocalculus chunghsingensis</name>
    <dbReference type="NCBI Taxonomy" id="156457"/>
    <lineage>
        <taxon>Archaea</taxon>
        <taxon>Methanobacteriati</taxon>
        <taxon>Methanobacteriota</taxon>
        <taxon>Stenosarchaea group</taxon>
        <taxon>Methanomicrobia</taxon>
        <taxon>Methanomicrobiales</taxon>
        <taxon>Methanocalculaceae</taxon>
        <taxon>Methanocalculus</taxon>
    </lineage>
</organism>
<dbReference type="SUPFAM" id="SSF101332">
    <property type="entry name" value="Hypothetical protein MTH393"/>
    <property type="match status" value="1"/>
</dbReference>
<dbReference type="EMBL" id="JWHL01000002">
    <property type="protein sequence ID" value="MBR1368327.1"/>
    <property type="molecule type" value="Genomic_DNA"/>
</dbReference>
<dbReference type="Proteomes" id="UP000730161">
    <property type="component" value="Unassembled WGS sequence"/>
</dbReference>